<dbReference type="Proteomes" id="UP001184230">
    <property type="component" value="Unassembled WGS sequence"/>
</dbReference>
<reference evidence="2 3" key="1">
    <citation type="submission" date="2023-07" db="EMBL/GenBank/DDBJ databases">
        <title>Sorghum-associated microbial communities from plants grown in Nebraska, USA.</title>
        <authorList>
            <person name="Schachtman D."/>
        </authorList>
    </citation>
    <scope>NUCLEOTIDE SEQUENCE [LARGE SCALE GENOMIC DNA]</scope>
    <source>
        <strain evidence="2 3">DS1781</strain>
    </source>
</reference>
<dbReference type="InterPro" id="IPR013351">
    <property type="entry name" value="T3SS_TyeA-rel"/>
</dbReference>
<keyword evidence="3" id="KW-1185">Reference proteome</keyword>
<organism evidence="2 3">
    <name type="scientific">Variovorax soli</name>
    <dbReference type="NCBI Taxonomy" id="376815"/>
    <lineage>
        <taxon>Bacteria</taxon>
        <taxon>Pseudomonadati</taxon>
        <taxon>Pseudomonadota</taxon>
        <taxon>Betaproteobacteria</taxon>
        <taxon>Burkholderiales</taxon>
        <taxon>Comamonadaceae</taxon>
        <taxon>Variovorax</taxon>
    </lineage>
</organism>
<dbReference type="RefSeq" id="WP_309902436.1">
    <property type="nucleotide sequence ID" value="NZ_JAVDRF010000005.1"/>
</dbReference>
<name>A0ABU1NEW1_9BURK</name>
<evidence type="ECO:0000259" key="1">
    <source>
        <dbReference type="Pfam" id="PF09059"/>
    </source>
</evidence>
<comment type="caution">
    <text evidence="2">The sequence shown here is derived from an EMBL/GenBank/DDBJ whole genome shotgun (WGS) entry which is preliminary data.</text>
</comment>
<protein>
    <submittedName>
        <fullName evidence="2">Type III secretion system TyeA family effector delivery regulator</fullName>
    </submittedName>
</protein>
<feature type="domain" description="Type III secretion system effector delivery regulator TyeA" evidence="1">
    <location>
        <begin position="12"/>
        <end position="89"/>
    </location>
</feature>
<gene>
    <name evidence="2" type="ORF">J2739_002719</name>
</gene>
<dbReference type="EMBL" id="JAVDRF010000005">
    <property type="protein sequence ID" value="MDR6536946.1"/>
    <property type="molecule type" value="Genomic_DNA"/>
</dbReference>
<dbReference type="NCBIfam" id="TIGR02511">
    <property type="entry name" value="type_III_tyeA"/>
    <property type="match status" value="1"/>
</dbReference>
<dbReference type="InterPro" id="IPR015144">
    <property type="entry name" value="T3SS_TyeA"/>
</dbReference>
<sequence length="101" mass="11142">MSDGPAIEMTRLIDGVLDILAAGTPMPRHFDRLARDCKLPEGVPTIVFLTGLKRVLADLPEKAFDDRQIRMATLDAVQAALDEAIDQEEARLESESQHQEG</sequence>
<evidence type="ECO:0000313" key="3">
    <source>
        <dbReference type="Proteomes" id="UP001184230"/>
    </source>
</evidence>
<evidence type="ECO:0000313" key="2">
    <source>
        <dbReference type="EMBL" id="MDR6536946.1"/>
    </source>
</evidence>
<proteinExistence type="predicted"/>
<dbReference type="InterPro" id="IPR038347">
    <property type="entry name" value="TyeA_sf"/>
</dbReference>
<dbReference type="Gene3D" id="1.20.1280.80">
    <property type="match status" value="1"/>
</dbReference>
<accession>A0ABU1NEW1</accession>
<dbReference type="Pfam" id="PF09059">
    <property type="entry name" value="TyeA"/>
    <property type="match status" value="1"/>
</dbReference>
<dbReference type="SUPFAM" id="SSF140591">
    <property type="entry name" value="Type III secretion system domain"/>
    <property type="match status" value="1"/>
</dbReference>